<dbReference type="PANTHER" id="PTHR43681">
    <property type="entry name" value="TRANSMEMBRANE GTPASE FZO"/>
    <property type="match status" value="1"/>
</dbReference>
<keyword evidence="1" id="KW-0472">Membrane</keyword>
<dbReference type="Proteomes" id="UP000249324">
    <property type="component" value="Unassembled WGS sequence"/>
</dbReference>
<feature type="domain" description="Dynamin N-terminal" evidence="2">
    <location>
        <begin position="54"/>
        <end position="206"/>
    </location>
</feature>
<dbReference type="InterPro" id="IPR045063">
    <property type="entry name" value="Dynamin_N"/>
</dbReference>
<accession>A0ABD6FIC8</accession>
<dbReference type="InterPro" id="IPR051943">
    <property type="entry name" value="TRAFAC_Dynamin-like_GTPase"/>
</dbReference>
<protein>
    <submittedName>
        <fullName evidence="3">Dynamin family protein</fullName>
    </submittedName>
</protein>
<keyword evidence="1" id="KW-0812">Transmembrane</keyword>
<evidence type="ECO:0000259" key="2">
    <source>
        <dbReference type="Pfam" id="PF00350"/>
    </source>
</evidence>
<keyword evidence="1" id="KW-1133">Transmembrane helix</keyword>
<evidence type="ECO:0000313" key="3">
    <source>
        <dbReference type="EMBL" id="MFO7193773.1"/>
    </source>
</evidence>
<dbReference type="PANTHER" id="PTHR43681:SF1">
    <property type="entry name" value="SARCALUMENIN"/>
    <property type="match status" value="1"/>
</dbReference>
<name>A0ABD6FIC8_9PSEU</name>
<dbReference type="Gene3D" id="3.40.50.300">
    <property type="entry name" value="P-loop containing nucleotide triphosphate hydrolases"/>
    <property type="match status" value="1"/>
</dbReference>
<proteinExistence type="predicted"/>
<evidence type="ECO:0000256" key="1">
    <source>
        <dbReference type="SAM" id="Phobius"/>
    </source>
</evidence>
<dbReference type="EMBL" id="QGUI02000272">
    <property type="protein sequence ID" value="MFO7193773.1"/>
    <property type="molecule type" value="Genomic_DNA"/>
</dbReference>
<gene>
    <name evidence="3" type="ORF">DIU77_016135</name>
</gene>
<dbReference type="InterPro" id="IPR027417">
    <property type="entry name" value="P-loop_NTPase"/>
</dbReference>
<comment type="caution">
    <text evidence="3">The sequence shown here is derived from an EMBL/GenBank/DDBJ whole genome shotgun (WGS) entry which is preliminary data.</text>
</comment>
<organism evidence="3 4">
    <name type="scientific">Thermocrispum agreste</name>
    <dbReference type="NCBI Taxonomy" id="37925"/>
    <lineage>
        <taxon>Bacteria</taxon>
        <taxon>Bacillati</taxon>
        <taxon>Actinomycetota</taxon>
        <taxon>Actinomycetes</taxon>
        <taxon>Pseudonocardiales</taxon>
        <taxon>Pseudonocardiaceae</taxon>
        <taxon>Thermocrispum</taxon>
    </lineage>
</organism>
<dbReference type="SUPFAM" id="SSF52540">
    <property type="entry name" value="P-loop containing nucleoside triphosphate hydrolases"/>
    <property type="match status" value="1"/>
</dbReference>
<feature type="transmembrane region" description="Helical" evidence="1">
    <location>
        <begin position="487"/>
        <end position="508"/>
    </location>
</feature>
<reference evidence="3 4" key="1">
    <citation type="journal article" date="2021" name="BMC Genomics">
        <title>Genome-resolved metagenome and metatranscriptome analyses of thermophilic composting reveal key bacterial players and their metabolic interactions.</title>
        <authorList>
            <person name="Braga L.P.P."/>
            <person name="Pereira R.V."/>
            <person name="Martins L.F."/>
            <person name="Moura L.M.S."/>
            <person name="Sanchez F.B."/>
            <person name="Patane J.S.L."/>
            <person name="da Silva A.M."/>
            <person name="Setubal J.C."/>
        </authorList>
    </citation>
    <scope>NUCLEOTIDE SEQUENCE [LARGE SCALE GENOMIC DNA]</scope>
    <source>
        <strain evidence="3">ZC4RG45</strain>
    </source>
</reference>
<sequence>MTIPDFLAAKVKDALPDALRKTTDTLLGKLREIDPEAATWVAGVRSKQETKPSVVVVGETKRGKSSLINALLAMPGLSPVDADVATATYLIFDHADEWRAQACYPGRQPVPFELAELPMWTSATHELPVGQTPPRYVEVAGPCPLLQRICVVDTPGVGGLDSQHGELALEAASSATALLFVVDASAPLTSSELHFLTKMSDSVETVLFALSKVDAFRGWEQIRDANRELLRQHAPRFADAEFHPVSARLFEMAGKAPNEQAAAMLREKSGIIALQEVLQEQLIGKAELLTGANTMRTLITAFDEQEAKLQAERRTLTSGESEADALRARRDELNAERKSSTRGWVLKLRSEVQHARVDLNHEVARQMRDVQAWFRHQIDGADADRLEQLPAEVDSALQVVSARLTALLSQRLNEVAGNVLAELFTPEELQQFRAQVARTGRPHVVIRPPDRKPSTAEDKLMIGMGAYMGIGASSMGLSLATGGAVTLATAGLVAAPVLAIGLGAGWWIGRTRRHAANKQHVKTWLADAIADARSTMDQLVQEQIIEAEHQLHMALDEALSKRVEAIEAELAKVDEALKMTAVEKSKKLGAVGKKLTLAGDGRAQAAAMLEKVRARLGGSRASKL</sequence>
<dbReference type="Pfam" id="PF00350">
    <property type="entry name" value="Dynamin_N"/>
    <property type="match status" value="1"/>
</dbReference>
<evidence type="ECO:0000313" key="4">
    <source>
        <dbReference type="Proteomes" id="UP000249324"/>
    </source>
</evidence>
<dbReference type="AlphaFoldDB" id="A0ABD6FIC8"/>